<organism evidence="1 2">
    <name type="scientific">Siminovitchia thermophila</name>
    <dbReference type="NCBI Taxonomy" id="1245522"/>
    <lineage>
        <taxon>Bacteria</taxon>
        <taxon>Bacillati</taxon>
        <taxon>Bacillota</taxon>
        <taxon>Bacilli</taxon>
        <taxon>Bacillales</taxon>
        <taxon>Bacillaceae</taxon>
        <taxon>Siminovitchia</taxon>
    </lineage>
</organism>
<name>A0ABS2RB29_9BACI</name>
<gene>
    <name evidence="1" type="ORF">JOC94_002790</name>
</gene>
<reference evidence="1 2" key="1">
    <citation type="submission" date="2021-01" db="EMBL/GenBank/DDBJ databases">
        <title>Genomic Encyclopedia of Type Strains, Phase IV (KMG-IV): sequencing the most valuable type-strain genomes for metagenomic binning, comparative biology and taxonomic classification.</title>
        <authorList>
            <person name="Goeker M."/>
        </authorList>
    </citation>
    <scope>NUCLEOTIDE SEQUENCE [LARGE SCALE GENOMIC DNA]</scope>
    <source>
        <strain evidence="1 2">DSM 105453</strain>
    </source>
</reference>
<comment type="caution">
    <text evidence="1">The sequence shown here is derived from an EMBL/GenBank/DDBJ whole genome shotgun (WGS) entry which is preliminary data.</text>
</comment>
<dbReference type="EMBL" id="JAFBFH010000018">
    <property type="protein sequence ID" value="MBM7715801.1"/>
    <property type="molecule type" value="Genomic_DNA"/>
</dbReference>
<keyword evidence="2" id="KW-1185">Reference proteome</keyword>
<dbReference type="RefSeq" id="WP_205179562.1">
    <property type="nucleotide sequence ID" value="NZ_JAFBFH010000018.1"/>
</dbReference>
<evidence type="ECO:0000313" key="1">
    <source>
        <dbReference type="EMBL" id="MBM7715801.1"/>
    </source>
</evidence>
<sequence length="237" mass="26079">MKRDVAIIPFNDRLELVVACDNSGAIGMKPDDQVAVPYEIVSYYSFRVAFMECVSAGAVPFSVVLYNFCGDRAWFSLKEGITKGIRELGLEELSITGSTETNFSLSQSAVGISVLGKREKRKEAPLCLTEQMKVAVIGKPLVGNEVIECNGDVAPLRLFQWFSRQKKVLAIVPVGSKGILYELRELFAAQSLQFSSPLNMEKTAGPSTCFIVVYDAAAEDNIRMRAGRLFHPVQVIT</sequence>
<evidence type="ECO:0008006" key="3">
    <source>
        <dbReference type="Google" id="ProtNLM"/>
    </source>
</evidence>
<protein>
    <recommendedName>
        <fullName evidence="3">ATP-binding protein</fullName>
    </recommendedName>
</protein>
<proteinExistence type="predicted"/>
<evidence type="ECO:0000313" key="2">
    <source>
        <dbReference type="Proteomes" id="UP000823485"/>
    </source>
</evidence>
<accession>A0ABS2RB29</accession>
<dbReference type="Proteomes" id="UP000823485">
    <property type="component" value="Unassembled WGS sequence"/>
</dbReference>